<proteinExistence type="predicted"/>
<keyword evidence="1" id="KW-0472">Membrane</keyword>
<keyword evidence="1" id="KW-0812">Transmembrane</keyword>
<keyword evidence="1" id="KW-1133">Transmembrane helix</keyword>
<gene>
    <name evidence="2" type="ORF">SAMN05216353_11447</name>
</gene>
<evidence type="ECO:0000256" key="1">
    <source>
        <dbReference type="SAM" id="Phobius"/>
    </source>
</evidence>
<name>A0A1I2MUW1_9BACI</name>
<keyword evidence="3" id="KW-1185">Reference proteome</keyword>
<evidence type="ECO:0008006" key="4">
    <source>
        <dbReference type="Google" id="ProtNLM"/>
    </source>
</evidence>
<evidence type="ECO:0000313" key="3">
    <source>
        <dbReference type="Proteomes" id="UP000198897"/>
    </source>
</evidence>
<accession>A0A1I2MUW1</accession>
<dbReference type="Proteomes" id="UP000198897">
    <property type="component" value="Unassembled WGS sequence"/>
</dbReference>
<dbReference type="Pfam" id="PF13131">
    <property type="entry name" value="DUF3951"/>
    <property type="match status" value="1"/>
</dbReference>
<feature type="transmembrane region" description="Helical" evidence="1">
    <location>
        <begin position="6"/>
        <end position="27"/>
    </location>
</feature>
<dbReference type="AlphaFoldDB" id="A0A1I2MUW1"/>
<protein>
    <recommendedName>
        <fullName evidence="4">DUF3951 domain-containing protein</fullName>
    </recommendedName>
</protein>
<dbReference type="OrthoDB" id="2476430at2"/>
<evidence type="ECO:0000313" key="2">
    <source>
        <dbReference type="EMBL" id="SFF92901.1"/>
    </source>
</evidence>
<dbReference type="InterPro" id="IPR025028">
    <property type="entry name" value="DUF3951"/>
</dbReference>
<dbReference type="EMBL" id="FOOG01000014">
    <property type="protein sequence ID" value="SFF92901.1"/>
    <property type="molecule type" value="Genomic_DNA"/>
</dbReference>
<dbReference type="RefSeq" id="WP_089751853.1">
    <property type="nucleotide sequence ID" value="NZ_FOOG01000014.1"/>
</dbReference>
<sequence>MILNAFGILIVGAAVCILIILVAYKLFVKKESIDTSHSYTPFDYITGQTSQEFHEEEDFLQEEEKDPNEKP</sequence>
<organism evidence="2 3">
    <name type="scientific">Halobacillus alkaliphilus</name>
    <dbReference type="NCBI Taxonomy" id="396056"/>
    <lineage>
        <taxon>Bacteria</taxon>
        <taxon>Bacillati</taxon>
        <taxon>Bacillota</taxon>
        <taxon>Bacilli</taxon>
        <taxon>Bacillales</taxon>
        <taxon>Bacillaceae</taxon>
        <taxon>Halobacillus</taxon>
    </lineage>
</organism>
<reference evidence="3" key="1">
    <citation type="submission" date="2016-10" db="EMBL/GenBank/DDBJ databases">
        <authorList>
            <person name="Varghese N."/>
            <person name="Submissions S."/>
        </authorList>
    </citation>
    <scope>NUCLEOTIDE SEQUENCE [LARGE SCALE GENOMIC DNA]</scope>
    <source>
        <strain evidence="3">FP5</strain>
    </source>
</reference>